<feature type="non-terminal residue" evidence="2">
    <location>
        <position position="106"/>
    </location>
</feature>
<evidence type="ECO:0000256" key="1">
    <source>
        <dbReference type="SAM" id="MobiDB-lite"/>
    </source>
</evidence>
<feature type="region of interest" description="Disordered" evidence="1">
    <location>
        <begin position="1"/>
        <end position="34"/>
    </location>
</feature>
<protein>
    <submittedName>
        <fullName evidence="2">Uncharacterized protein</fullName>
    </submittedName>
</protein>
<organism evidence="2">
    <name type="scientific">Strombidinopsis acuminata</name>
    <dbReference type="NCBI Taxonomy" id="141414"/>
    <lineage>
        <taxon>Eukaryota</taxon>
        <taxon>Sar</taxon>
        <taxon>Alveolata</taxon>
        <taxon>Ciliophora</taxon>
        <taxon>Intramacronucleata</taxon>
        <taxon>Spirotrichea</taxon>
        <taxon>Choreotrichia</taxon>
        <taxon>Choreotrichida</taxon>
        <taxon>Strombidinopsidae</taxon>
        <taxon>Strombidinopsis</taxon>
    </lineage>
</organism>
<reference evidence="2" key="1">
    <citation type="submission" date="2021-01" db="EMBL/GenBank/DDBJ databases">
        <authorList>
            <person name="Corre E."/>
            <person name="Pelletier E."/>
            <person name="Niang G."/>
            <person name="Scheremetjew M."/>
            <person name="Finn R."/>
            <person name="Kale V."/>
            <person name="Holt S."/>
            <person name="Cochrane G."/>
            <person name="Meng A."/>
            <person name="Brown T."/>
            <person name="Cohen L."/>
        </authorList>
    </citation>
    <scope>NUCLEOTIDE SEQUENCE</scope>
    <source>
        <strain evidence="2">SPMC142</strain>
    </source>
</reference>
<proteinExistence type="predicted"/>
<sequence length="106" mass="11362">MVAPLGEVWPWSTKGARRRESTLSAGAEASVNMPRPTDNAIARRQASARRPCCSYAASCSAASREPAELRSEMGREEQSKRLTYGQVAAAALGVRASRGRLDSGRP</sequence>
<dbReference type="AlphaFoldDB" id="A0A7S3TYA3"/>
<name>A0A7S3TYA3_9SPIT</name>
<evidence type="ECO:0000313" key="2">
    <source>
        <dbReference type="EMBL" id="CAE0597836.1"/>
    </source>
</evidence>
<gene>
    <name evidence="2" type="ORF">SACU0126_LOCUS31873</name>
</gene>
<accession>A0A7S3TYA3</accession>
<dbReference type="EMBL" id="HBIQ01100178">
    <property type="protein sequence ID" value="CAE0597836.1"/>
    <property type="molecule type" value="Transcribed_RNA"/>
</dbReference>